<dbReference type="GO" id="GO:0071770">
    <property type="term" value="P:DIM/DIP cell wall layer assembly"/>
    <property type="evidence" value="ECO:0007669"/>
    <property type="project" value="TreeGrafter"/>
</dbReference>
<dbReference type="Pfam" id="PF02801">
    <property type="entry name" value="Ketoacyl-synt_C"/>
    <property type="match status" value="1"/>
</dbReference>
<keyword evidence="1" id="KW-0596">Phosphopantetheine</keyword>
<dbReference type="Pfam" id="PF03756">
    <property type="entry name" value="AfsA"/>
    <property type="match status" value="2"/>
</dbReference>
<organism evidence="6">
    <name type="scientific">Paenibacillus sp. AN1007</name>
    <dbReference type="NCBI Taxonomy" id="3151385"/>
    <lineage>
        <taxon>Bacteria</taxon>
        <taxon>Bacillati</taxon>
        <taxon>Bacillota</taxon>
        <taxon>Bacilli</taxon>
        <taxon>Bacillales</taxon>
        <taxon>Paenibacillaceae</taxon>
        <taxon>Paenibacillus</taxon>
    </lineage>
</organism>
<dbReference type="InterPro" id="IPR005509">
    <property type="entry name" value="AfsA_hotdog_dom"/>
</dbReference>
<dbReference type="PANTHER" id="PTHR43775">
    <property type="entry name" value="FATTY ACID SYNTHASE"/>
    <property type="match status" value="1"/>
</dbReference>
<dbReference type="PROSITE" id="PS00606">
    <property type="entry name" value="KS3_1"/>
    <property type="match status" value="1"/>
</dbReference>
<sequence length="1170" mass="129862">MLYAITGMEGIFPNSRNLDEYWNNIVQARVSPVSSLEKIWGISREQYMAPNNDDKSWIYNDRGYCLPEDESLPKDSGRQVMVAKKILKKLAEKVNSETPDFKFSKTGLVLGTSWTDVDYFNQDVELLLGKQENETRGSILTSDKQVNDIAASIGIGGPYFSVDTACASSIYALDNGIGLINKGLAESVIVMGLNISIPYYLYVGFSKLKALASDDQILPFSKDASGIILGEGGGAVLIEPLDKAEKSGRPIFAVIKSLGLSADGEERSPFAPGYRGQISALTRAYQHLEGETIHYVEAHGTATKIGDETELKALHDFMDGFQQGTRLPIGSVKSLIGHGLAAAGIAAIIKAVLMINKRIIPPHVEVQPHELLSSSCLYLPSETEELPQDVEINIGVSSFGFGGANSHVVISSYHPTESSAAVHVSNNTSSHGNLLQEPIAILDFGSDRAQHYLSSSRNVKPNSFPLERFYFTDGINNWSDQKIEGDFFPDLYTIDAHGLKTGPNSLKKIDPFMAVTLHTLNILLSQQNHIKNSEDTAVVLGSNMSGTMSLRQYRKCYFLFHPNERMGMSDEVNRFAEQDISFEEITSTIPAMLSGYPARSFNIQGLHQTMSGGTATFLHMLFMAPYWLDQRCKNLVLGAGHLIKSPADLIAYKQRYGNLPSLREGFSAFILQKLSDVRRSNGKILGYISAIVPGASASTFEEACQAADVNPASVGHMEICELNPTSLYMGEAAGTDELLRLICADSKLSCLQFVENDKLLASVFYVKENNCVDKTYQVQIPTEISFNNRTKLKVNRFTAAAAETEEEIQENIIPYSQEWNLNSAASVHDQIASMALNYFEHQRKLVGIFAQSRHGSLLEESRVSLTKQIEQAFKSKYINPRNIVINNVHYSDGEQLCEGELIVDQSHSYFFDHPLDHVPGFLILEGMLQLGKIHAMHTFSTLNIDDYYVNMLKVDFKQYCELDKPTTIRTKLGIGDLNQTLKLTCEVIQNGSIICTAAMGMERFKSLLVLEPSSRSNQIFAEQKDVHKTHKSNIVVERLEHDSAAGRAVCASILPTDDHVLIDGGGRAASVLYLLEVTRQFLSQISHTFGVPFDLHRILLSIDIRVQQALDKRSPVSISYEKQNTIRLNNIYLSNLKTTISCNSQIISNTMYKTQAVNEEIYKKLRWKNN</sequence>
<protein>
    <submittedName>
        <fullName evidence="6">Beta-ketoacyl synthase N-terminal-like domain-containing protein</fullName>
    </submittedName>
</protein>
<name>A0AAU8NH04_9BACL</name>
<dbReference type="Gene3D" id="3.40.47.10">
    <property type="match status" value="2"/>
</dbReference>
<dbReference type="EMBL" id="CP159992">
    <property type="protein sequence ID" value="XCP96808.1"/>
    <property type="molecule type" value="Genomic_DNA"/>
</dbReference>
<dbReference type="InterPro" id="IPR050091">
    <property type="entry name" value="PKS_NRPS_Biosynth_Enz"/>
</dbReference>
<dbReference type="GO" id="GO:0004312">
    <property type="term" value="F:fatty acid synthase activity"/>
    <property type="evidence" value="ECO:0007669"/>
    <property type="project" value="TreeGrafter"/>
</dbReference>
<evidence type="ECO:0000313" key="6">
    <source>
        <dbReference type="EMBL" id="XCP96808.1"/>
    </source>
</evidence>
<dbReference type="InterPro" id="IPR016039">
    <property type="entry name" value="Thiolase-like"/>
</dbReference>
<dbReference type="GO" id="GO:0006633">
    <property type="term" value="P:fatty acid biosynthetic process"/>
    <property type="evidence" value="ECO:0007669"/>
    <property type="project" value="InterPro"/>
</dbReference>
<dbReference type="SUPFAM" id="SSF54637">
    <property type="entry name" value="Thioesterase/thiol ester dehydrase-isomerase"/>
    <property type="match status" value="1"/>
</dbReference>
<gene>
    <name evidence="6" type="ORF">ABXS70_08935</name>
</gene>
<dbReference type="GO" id="GO:0005886">
    <property type="term" value="C:plasma membrane"/>
    <property type="evidence" value="ECO:0007669"/>
    <property type="project" value="TreeGrafter"/>
</dbReference>
<evidence type="ECO:0000256" key="3">
    <source>
        <dbReference type="ARBA" id="ARBA00022679"/>
    </source>
</evidence>
<keyword evidence="3 4" id="KW-0808">Transferase</keyword>
<evidence type="ECO:0000256" key="1">
    <source>
        <dbReference type="ARBA" id="ARBA00022450"/>
    </source>
</evidence>
<dbReference type="GO" id="GO:0004315">
    <property type="term" value="F:3-oxoacyl-[acyl-carrier-protein] synthase activity"/>
    <property type="evidence" value="ECO:0007669"/>
    <property type="project" value="InterPro"/>
</dbReference>
<evidence type="ECO:0000259" key="5">
    <source>
        <dbReference type="PROSITE" id="PS52004"/>
    </source>
</evidence>
<evidence type="ECO:0000256" key="4">
    <source>
        <dbReference type="RuleBase" id="RU003694"/>
    </source>
</evidence>
<dbReference type="InterPro" id="IPR029069">
    <property type="entry name" value="HotDog_dom_sf"/>
</dbReference>
<dbReference type="RefSeq" id="WP_366295347.1">
    <property type="nucleotide sequence ID" value="NZ_CP159992.1"/>
</dbReference>
<dbReference type="PANTHER" id="PTHR43775:SF37">
    <property type="entry name" value="SI:DKEY-61P9.11"/>
    <property type="match status" value="1"/>
</dbReference>
<dbReference type="GO" id="GO:0005737">
    <property type="term" value="C:cytoplasm"/>
    <property type="evidence" value="ECO:0007669"/>
    <property type="project" value="TreeGrafter"/>
</dbReference>
<dbReference type="InterPro" id="IPR020841">
    <property type="entry name" value="PKS_Beta-ketoAc_synthase_dom"/>
</dbReference>
<dbReference type="AlphaFoldDB" id="A0AAU8NH04"/>
<dbReference type="InterPro" id="IPR018201">
    <property type="entry name" value="Ketoacyl_synth_AS"/>
</dbReference>
<keyword evidence="2" id="KW-0597">Phosphoprotein</keyword>
<dbReference type="PROSITE" id="PS52004">
    <property type="entry name" value="KS3_2"/>
    <property type="match status" value="1"/>
</dbReference>
<reference evidence="6" key="1">
    <citation type="submission" date="2024-05" db="EMBL/GenBank/DDBJ databases">
        <title>Draft genome assemblies of 36 bacteria isolated from hibernating arctic ground squirrels.</title>
        <authorList>
            <person name="McKee H."/>
            <person name="Mullen L."/>
            <person name="Drown D.M."/>
            <person name="Duddleston K.N."/>
        </authorList>
    </citation>
    <scope>NUCLEOTIDE SEQUENCE</scope>
    <source>
        <strain evidence="6">AN1007</strain>
    </source>
</reference>
<dbReference type="SUPFAM" id="SSF53901">
    <property type="entry name" value="Thiolase-like"/>
    <property type="match status" value="3"/>
</dbReference>
<evidence type="ECO:0000256" key="2">
    <source>
        <dbReference type="ARBA" id="ARBA00022553"/>
    </source>
</evidence>
<comment type="similarity">
    <text evidence="4">Belongs to the thiolase-like superfamily. Beta-ketoacyl-ACP synthases family.</text>
</comment>
<dbReference type="InterPro" id="IPR014031">
    <property type="entry name" value="Ketoacyl_synth_C"/>
</dbReference>
<dbReference type="InterPro" id="IPR014030">
    <property type="entry name" value="Ketoacyl_synth_N"/>
</dbReference>
<proteinExistence type="inferred from homology"/>
<feature type="domain" description="Ketosynthase family 3 (KS3)" evidence="5">
    <location>
        <begin position="1"/>
        <end position="412"/>
    </location>
</feature>
<dbReference type="SMART" id="SM00825">
    <property type="entry name" value="PKS_KS"/>
    <property type="match status" value="1"/>
</dbReference>
<dbReference type="CDD" id="cd00833">
    <property type="entry name" value="PKS"/>
    <property type="match status" value="1"/>
</dbReference>
<accession>A0AAU8NH04</accession>
<dbReference type="Pfam" id="PF00109">
    <property type="entry name" value="ketoacyl-synt"/>
    <property type="match status" value="1"/>
</dbReference>
<dbReference type="Gene3D" id="3.10.129.10">
    <property type="entry name" value="Hotdog Thioesterase"/>
    <property type="match status" value="1"/>
</dbReference>